<proteinExistence type="predicted"/>
<dbReference type="AlphaFoldDB" id="A0A3P6BAZ7"/>
<accession>A0A3P6BAZ7</accession>
<dbReference type="EMBL" id="LS974623">
    <property type="protein sequence ID" value="CAG7902305.1"/>
    <property type="molecule type" value="Genomic_DNA"/>
</dbReference>
<dbReference type="Proteomes" id="UP000694005">
    <property type="component" value="Chromosome A07"/>
</dbReference>
<evidence type="ECO:0000313" key="2">
    <source>
        <dbReference type="EMBL" id="VDC98349.1"/>
    </source>
</evidence>
<gene>
    <name evidence="2" type="ORF">BRAA07T29481Z</name>
    <name evidence="1" type="ORF">BRAPAZ1V2_A07P19490.2</name>
</gene>
<name>A0A3P6BAZ7_BRACM</name>
<reference evidence="2" key="1">
    <citation type="submission" date="2018-11" db="EMBL/GenBank/DDBJ databases">
        <authorList>
            <consortium name="Genoscope - CEA"/>
            <person name="William W."/>
        </authorList>
    </citation>
    <scope>NUCLEOTIDE SEQUENCE</scope>
</reference>
<organism evidence="2">
    <name type="scientific">Brassica campestris</name>
    <name type="common">Field mustard</name>
    <dbReference type="NCBI Taxonomy" id="3711"/>
    <lineage>
        <taxon>Eukaryota</taxon>
        <taxon>Viridiplantae</taxon>
        <taxon>Streptophyta</taxon>
        <taxon>Embryophyta</taxon>
        <taxon>Tracheophyta</taxon>
        <taxon>Spermatophyta</taxon>
        <taxon>Magnoliopsida</taxon>
        <taxon>eudicotyledons</taxon>
        <taxon>Gunneridae</taxon>
        <taxon>Pentapetalae</taxon>
        <taxon>rosids</taxon>
        <taxon>malvids</taxon>
        <taxon>Brassicales</taxon>
        <taxon>Brassicaceae</taxon>
        <taxon>Brassiceae</taxon>
        <taxon>Brassica</taxon>
    </lineage>
</organism>
<protein>
    <submittedName>
        <fullName evidence="1">Uncharacterized protein</fullName>
    </submittedName>
</protein>
<evidence type="ECO:0000313" key="1">
    <source>
        <dbReference type="EMBL" id="CAG7902305.1"/>
    </source>
</evidence>
<dbReference type="EMBL" id="LR031574">
    <property type="protein sequence ID" value="VDC98349.1"/>
    <property type="molecule type" value="Genomic_DNA"/>
</dbReference>
<feature type="non-terminal residue" evidence="2">
    <location>
        <position position="1"/>
    </location>
</feature>
<sequence>LAIPQLLRRSSSHPHLCFSVLVFWFHRYSCFGKVQRHFDSLCSVVVAGLIVTAFDFKKKLCPGSR</sequence>